<evidence type="ECO:0000256" key="1">
    <source>
        <dbReference type="ARBA" id="ARBA00022737"/>
    </source>
</evidence>
<dbReference type="InterPro" id="IPR032675">
    <property type="entry name" value="LRR_dom_sf"/>
</dbReference>
<dbReference type="InterPro" id="IPR011990">
    <property type="entry name" value="TPR-like_helical_dom_sf"/>
</dbReference>
<dbReference type="Gene3D" id="1.25.40.10">
    <property type="entry name" value="Tetratricopeptide repeat domain"/>
    <property type="match status" value="1"/>
</dbReference>
<dbReference type="Gene3D" id="3.80.10.10">
    <property type="entry name" value="Ribonuclease Inhibitor"/>
    <property type="match status" value="1"/>
</dbReference>
<keyword evidence="4" id="KW-1185">Reference proteome</keyword>
<dbReference type="InParanoid" id="A0A2T3B3W3"/>
<evidence type="ECO:0000313" key="4">
    <source>
        <dbReference type="Proteomes" id="UP000241818"/>
    </source>
</evidence>
<proteinExistence type="predicted"/>
<evidence type="ECO:0000313" key="3">
    <source>
        <dbReference type="EMBL" id="PSS20327.1"/>
    </source>
</evidence>
<dbReference type="AlphaFoldDB" id="A0A2T3B3W3"/>
<dbReference type="SUPFAM" id="SSF81383">
    <property type="entry name" value="F-box domain"/>
    <property type="match status" value="1"/>
</dbReference>
<dbReference type="GO" id="GO:0051879">
    <property type="term" value="F:Hsp90 protein binding"/>
    <property type="evidence" value="ECO:0007669"/>
    <property type="project" value="TreeGrafter"/>
</dbReference>
<dbReference type="EMBL" id="KZ679010">
    <property type="protein sequence ID" value="PSS20327.1"/>
    <property type="molecule type" value="Genomic_DNA"/>
</dbReference>
<protein>
    <submittedName>
        <fullName evidence="3">Uncharacterized protein</fullName>
    </submittedName>
</protein>
<dbReference type="SUPFAM" id="SSF48452">
    <property type="entry name" value="TPR-like"/>
    <property type="match status" value="1"/>
</dbReference>
<accession>A0A2T3B3W3</accession>
<gene>
    <name evidence="3" type="ORF">M430DRAFT_27381</name>
</gene>
<organism evidence="3 4">
    <name type="scientific">Amorphotheca resinae ATCC 22711</name>
    <dbReference type="NCBI Taxonomy" id="857342"/>
    <lineage>
        <taxon>Eukaryota</taxon>
        <taxon>Fungi</taxon>
        <taxon>Dikarya</taxon>
        <taxon>Ascomycota</taxon>
        <taxon>Pezizomycotina</taxon>
        <taxon>Leotiomycetes</taxon>
        <taxon>Helotiales</taxon>
        <taxon>Amorphothecaceae</taxon>
        <taxon>Amorphotheca</taxon>
    </lineage>
</organism>
<name>A0A2T3B3W3_AMORE</name>
<dbReference type="Gene3D" id="1.20.1280.50">
    <property type="match status" value="1"/>
</dbReference>
<keyword evidence="1" id="KW-0677">Repeat</keyword>
<dbReference type="SUPFAM" id="SSF52047">
    <property type="entry name" value="RNI-like"/>
    <property type="match status" value="1"/>
</dbReference>
<dbReference type="OrthoDB" id="629492at2759"/>
<dbReference type="GeneID" id="36573677"/>
<dbReference type="Proteomes" id="UP000241818">
    <property type="component" value="Unassembled WGS sequence"/>
</dbReference>
<dbReference type="InterPro" id="IPR036047">
    <property type="entry name" value="F-box-like_dom_sf"/>
</dbReference>
<keyword evidence="2" id="KW-0802">TPR repeat</keyword>
<dbReference type="PANTHER" id="PTHR22904">
    <property type="entry name" value="TPR REPEAT CONTAINING PROTEIN"/>
    <property type="match status" value="1"/>
</dbReference>
<reference evidence="3 4" key="1">
    <citation type="journal article" date="2018" name="New Phytol.">
        <title>Comparative genomics and transcriptomics depict ericoid mycorrhizal fungi as versatile saprotrophs and plant mutualists.</title>
        <authorList>
            <person name="Martino E."/>
            <person name="Morin E."/>
            <person name="Grelet G.A."/>
            <person name="Kuo A."/>
            <person name="Kohler A."/>
            <person name="Daghino S."/>
            <person name="Barry K.W."/>
            <person name="Cichocki N."/>
            <person name="Clum A."/>
            <person name="Dockter R.B."/>
            <person name="Hainaut M."/>
            <person name="Kuo R.C."/>
            <person name="LaButti K."/>
            <person name="Lindahl B.D."/>
            <person name="Lindquist E.A."/>
            <person name="Lipzen A."/>
            <person name="Khouja H.R."/>
            <person name="Magnuson J."/>
            <person name="Murat C."/>
            <person name="Ohm R.A."/>
            <person name="Singer S.W."/>
            <person name="Spatafora J.W."/>
            <person name="Wang M."/>
            <person name="Veneault-Fourrey C."/>
            <person name="Henrissat B."/>
            <person name="Grigoriev I.V."/>
            <person name="Martin F.M."/>
            <person name="Perotto S."/>
        </authorList>
    </citation>
    <scope>NUCLEOTIDE SEQUENCE [LARGE SCALE GENOMIC DNA]</scope>
    <source>
        <strain evidence="3 4">ATCC 22711</strain>
    </source>
</reference>
<dbReference type="PANTHER" id="PTHR22904:SF523">
    <property type="entry name" value="STRESS-INDUCED-PHOSPHOPROTEIN 1"/>
    <property type="match status" value="1"/>
</dbReference>
<evidence type="ECO:0000256" key="2">
    <source>
        <dbReference type="ARBA" id="ARBA00022803"/>
    </source>
</evidence>
<dbReference type="RefSeq" id="XP_024721597.1">
    <property type="nucleotide sequence ID" value="XM_024865596.1"/>
</dbReference>
<dbReference type="STRING" id="857342.A0A2T3B3W3"/>
<sequence>MGPLERGRSRYQQKNYTGALDAFTEAVQITTGNLLLTALDHRAATYEKMAQLQAALRDSKQMIELKPELAKGYLRCGKVLQLKGEKELALKIYERGLRKVKIGTDNDRTTLQSAFNKLRQALDPGKSLDPLQFLPFELAEMVMQNLEIRDRVCADFLSICLAVCKSWKRLLESSYNLWTILDTTSARRPVTQNSLKTYLRRSNYTLDKAIISMRAKFDVPKMVYLTRTCTQLEYLQICGSGVIGESLTTALHFAQNLSTIVISANCEVSLFTIRDILRICQKTLVEATFLRVTGLDVSHWPKLDSLRRLNFRIRSHVEIDIVQLLESAPDIESFTLDGEVSIDVQGPRLDLTRYKHLEHLQLSNGACQLVPIFPPTLKYLDISGNLRLGERGIGDDELFEIPLLESFNCESTCFTGALIERITRQSIKSGNLKSLQIGNRIENPNVRPLGDKYLVSETVEELSMAGMTSGERQVLDTVKLFPNLKKLDVSMTRITGVAVKDFVNMGIKSLKLNECRSISPDAVEYARGKGVQVEFNFPSDRARGFRDSNLF</sequence>